<feature type="signal peptide" evidence="1">
    <location>
        <begin position="1"/>
        <end position="20"/>
    </location>
</feature>
<evidence type="ECO:0000256" key="1">
    <source>
        <dbReference type="SAM" id="SignalP"/>
    </source>
</evidence>
<evidence type="ECO:0000313" key="2">
    <source>
        <dbReference type="EMBL" id="OGX84469.1"/>
    </source>
</evidence>
<evidence type="ECO:0000313" key="3">
    <source>
        <dbReference type="Proteomes" id="UP000176294"/>
    </source>
</evidence>
<dbReference type="Proteomes" id="UP000176294">
    <property type="component" value="Unassembled WGS sequence"/>
</dbReference>
<protein>
    <submittedName>
        <fullName evidence="2">Uncharacterized protein</fullName>
    </submittedName>
</protein>
<dbReference type="AlphaFoldDB" id="A0A1G1T0R4"/>
<dbReference type="EMBL" id="MDZB01000119">
    <property type="protein sequence ID" value="OGX84469.1"/>
    <property type="molecule type" value="Genomic_DNA"/>
</dbReference>
<keyword evidence="1" id="KW-0732">Signal</keyword>
<reference evidence="2 3" key="1">
    <citation type="submission" date="2016-08" db="EMBL/GenBank/DDBJ databases">
        <title>Hymenobacter coccineus sp. nov., Hymenobacter lapidarius sp. nov. and Hymenobacter glacialis sp. nov., isolated from Antarctic soil.</title>
        <authorList>
            <person name="Sedlacek I."/>
            <person name="Kralova S."/>
            <person name="Kyrova K."/>
            <person name="Maslanova I."/>
            <person name="Stankova E."/>
            <person name="Vrbovska V."/>
            <person name="Nemec M."/>
            <person name="Bartak M."/>
            <person name="Svec P."/>
            <person name="Busse H.-J."/>
            <person name="Pantucek R."/>
        </authorList>
    </citation>
    <scope>NUCLEOTIDE SEQUENCE [LARGE SCALE GENOMIC DNA]</scope>
    <source>
        <strain evidence="2 3">CCM 8643</strain>
    </source>
</reference>
<feature type="chain" id="PRO_5009578711" evidence="1">
    <location>
        <begin position="21"/>
        <end position="101"/>
    </location>
</feature>
<comment type="caution">
    <text evidence="2">The sequence shown here is derived from an EMBL/GenBank/DDBJ whole genome shotgun (WGS) entry which is preliminary data.</text>
</comment>
<accession>A0A1G1T0R4</accession>
<organism evidence="2 3">
    <name type="scientific">Hymenobacter lapidarius</name>
    <dbReference type="NCBI Taxonomy" id="1908237"/>
    <lineage>
        <taxon>Bacteria</taxon>
        <taxon>Pseudomonadati</taxon>
        <taxon>Bacteroidota</taxon>
        <taxon>Cytophagia</taxon>
        <taxon>Cytophagales</taxon>
        <taxon>Hymenobacteraceae</taxon>
        <taxon>Hymenobacter</taxon>
    </lineage>
</organism>
<gene>
    <name evidence="2" type="ORF">BEN47_16380</name>
</gene>
<sequence length="101" mass="11608">MKRLFVLLVLVLAASPDAPAQSRKHLEAEAFRRHFHRLDSLVLASSTDTVLNCPQEIEFMQKHTGLISTATGGWAGLFHCYKSDVRAWHEWYAHKYEGKER</sequence>
<name>A0A1G1T0R4_9BACT</name>
<keyword evidence="3" id="KW-1185">Reference proteome</keyword>
<proteinExistence type="predicted"/>